<feature type="domain" description="Aspartate/ornithine carbamoyltransferase carbamoyl-P binding" evidence="10">
    <location>
        <begin position="13"/>
        <end position="153"/>
    </location>
</feature>
<evidence type="ECO:0000259" key="10">
    <source>
        <dbReference type="Pfam" id="PF02729"/>
    </source>
</evidence>
<name>A0A1G4I1H8_TRYEQ</name>
<evidence type="ECO:0000256" key="3">
    <source>
        <dbReference type="ARBA" id="ARBA00013008"/>
    </source>
</evidence>
<evidence type="ECO:0000313" key="11">
    <source>
        <dbReference type="EMBL" id="SCU65464.1"/>
    </source>
</evidence>
<dbReference type="Proteomes" id="UP000195570">
    <property type="component" value="Unassembled WGS sequence"/>
</dbReference>
<dbReference type="PANTHER" id="PTHR45753:SF6">
    <property type="entry name" value="ASPARTATE CARBAMOYLTRANSFERASE"/>
    <property type="match status" value="1"/>
</dbReference>
<protein>
    <recommendedName>
        <fullName evidence="3">aspartate carbamoyltransferase</fullName>
        <ecNumber evidence="3">2.1.3.2</ecNumber>
    </recommendedName>
</protein>
<dbReference type="UniPathway" id="UPA00070">
    <property type="reaction ID" value="UER00116"/>
</dbReference>
<dbReference type="RefSeq" id="XP_067077065.1">
    <property type="nucleotide sequence ID" value="XM_067220964.1"/>
</dbReference>
<evidence type="ECO:0000256" key="8">
    <source>
        <dbReference type="RuleBase" id="RU003634"/>
    </source>
</evidence>
<evidence type="ECO:0000313" key="12">
    <source>
        <dbReference type="Proteomes" id="UP000195570"/>
    </source>
</evidence>
<comment type="function">
    <text evidence="6">Catalyzes the condensation of carbamoyl phosphate and aspartate to form carbamoyl aspartate and inorganic phosphate, the committed step in the de novo pyrimidine nucleotide biosynthesis pathway.</text>
</comment>
<dbReference type="GO" id="GO:0006520">
    <property type="term" value="P:amino acid metabolic process"/>
    <property type="evidence" value="ECO:0007669"/>
    <property type="project" value="InterPro"/>
</dbReference>
<keyword evidence="5" id="KW-0665">Pyrimidine biosynthesis</keyword>
<keyword evidence="4 8" id="KW-0808">Transferase</keyword>
<evidence type="ECO:0000259" key="9">
    <source>
        <dbReference type="Pfam" id="PF00185"/>
    </source>
</evidence>
<evidence type="ECO:0000256" key="7">
    <source>
        <dbReference type="ARBA" id="ARBA00048859"/>
    </source>
</evidence>
<comment type="similarity">
    <text evidence="2">Belongs to the aspartate/ornithine carbamoyltransferase superfamily. ATCase family.</text>
</comment>
<dbReference type="Pfam" id="PF02729">
    <property type="entry name" value="OTCace_N"/>
    <property type="match status" value="1"/>
</dbReference>
<dbReference type="SUPFAM" id="SSF53671">
    <property type="entry name" value="Aspartate/ornithine carbamoyltransferase"/>
    <property type="match status" value="1"/>
</dbReference>
<organism evidence="11 12">
    <name type="scientific">Trypanosoma equiperdum</name>
    <dbReference type="NCBI Taxonomy" id="5694"/>
    <lineage>
        <taxon>Eukaryota</taxon>
        <taxon>Discoba</taxon>
        <taxon>Euglenozoa</taxon>
        <taxon>Kinetoplastea</taxon>
        <taxon>Metakinetoplastina</taxon>
        <taxon>Trypanosomatida</taxon>
        <taxon>Trypanosomatidae</taxon>
        <taxon>Trypanosoma</taxon>
    </lineage>
</organism>
<evidence type="ECO:0000256" key="4">
    <source>
        <dbReference type="ARBA" id="ARBA00022679"/>
    </source>
</evidence>
<dbReference type="InterPro" id="IPR006132">
    <property type="entry name" value="Asp/Orn_carbamoyltranf_P-bd"/>
</dbReference>
<evidence type="ECO:0000256" key="1">
    <source>
        <dbReference type="ARBA" id="ARBA00004852"/>
    </source>
</evidence>
<dbReference type="GO" id="GO:0004070">
    <property type="term" value="F:aspartate carbamoyltransferase activity"/>
    <property type="evidence" value="ECO:0007669"/>
    <property type="project" value="UniProtKB-EC"/>
</dbReference>
<dbReference type="Gene3D" id="3.40.50.1370">
    <property type="entry name" value="Aspartate/ornithine carbamoyltransferase"/>
    <property type="match status" value="2"/>
</dbReference>
<feature type="domain" description="Aspartate/ornithine carbamoyltransferase Asp/Orn-binding" evidence="9">
    <location>
        <begin position="161"/>
        <end position="324"/>
    </location>
</feature>
<sequence length="327" mass="35911">MAELQPVTSLKGKSIITAAQFTRPDIDALIRLATALKEKICAGEVLRFLEGRIMTPLFFEDSSRTLNSFCAAMARLGGRVVYFKAETSSVNKGETLGDTVRTLDSYSDVLVLRHPKQEAITEAVAKATHPVLNAGNGAGEHPTQALLDVLTIHSELGRVDGSTIAMIGDLKMGRTVHSLLKLLVRNFKMKTIFFVAPDALQMPQDVVDSLKQEIAASGVTIRSSNSLTEEILGQCDVLYATRLQKERFAAAALDEAKALQAFEAAKADIVINAERMKKAKAKMIVMHPLPRNDELCTSVDEDPRAAYFRQMQYGMYMRMAILYSVLA</sequence>
<dbReference type="EMBL" id="CZPT02000299">
    <property type="protein sequence ID" value="SCU65464.1"/>
    <property type="molecule type" value="Genomic_DNA"/>
</dbReference>
<comment type="catalytic activity">
    <reaction evidence="7">
        <text>carbamoyl phosphate + L-aspartate = N-carbamoyl-L-aspartate + phosphate + H(+)</text>
        <dbReference type="Rhea" id="RHEA:20013"/>
        <dbReference type="ChEBI" id="CHEBI:15378"/>
        <dbReference type="ChEBI" id="CHEBI:29991"/>
        <dbReference type="ChEBI" id="CHEBI:32814"/>
        <dbReference type="ChEBI" id="CHEBI:43474"/>
        <dbReference type="ChEBI" id="CHEBI:58228"/>
        <dbReference type="EC" id="2.1.3.2"/>
    </reaction>
</comment>
<dbReference type="GeneID" id="92374129"/>
<dbReference type="NCBIfam" id="TIGR00670">
    <property type="entry name" value="asp_carb_tr"/>
    <property type="match status" value="1"/>
</dbReference>
<dbReference type="VEuPathDB" id="TriTrypDB:TEOVI_000018900"/>
<comment type="pathway">
    <text evidence="1">Pyrimidine metabolism; UMP biosynthesis via de novo pathway; (S)-dihydroorotate from bicarbonate: step 2/3.</text>
</comment>
<dbReference type="PRINTS" id="PR00101">
    <property type="entry name" value="ATCASE"/>
</dbReference>
<dbReference type="InterPro" id="IPR006131">
    <property type="entry name" value="Asp_carbamoyltransf_Asp/Orn-bd"/>
</dbReference>
<proteinExistence type="inferred from homology"/>
<dbReference type="PRINTS" id="PR00100">
    <property type="entry name" value="AOTCASE"/>
</dbReference>
<gene>
    <name evidence="11" type="ORF">TEOVI_000018900</name>
</gene>
<dbReference type="InterPro" id="IPR036901">
    <property type="entry name" value="Asp/Orn_carbamoylTrfase_sf"/>
</dbReference>
<dbReference type="InterPro" id="IPR006130">
    <property type="entry name" value="Asp/Orn_carbamoylTrfase"/>
</dbReference>
<dbReference type="FunFam" id="3.40.50.1370:FF:000002">
    <property type="entry name" value="Aspartate carbamoyltransferase 2"/>
    <property type="match status" value="1"/>
</dbReference>
<evidence type="ECO:0000256" key="6">
    <source>
        <dbReference type="ARBA" id="ARBA00043884"/>
    </source>
</evidence>
<reference evidence="11" key="1">
    <citation type="submission" date="2016-09" db="EMBL/GenBank/DDBJ databases">
        <authorList>
            <person name="Hebert L."/>
            <person name="Moumen B."/>
        </authorList>
    </citation>
    <scope>NUCLEOTIDE SEQUENCE [LARGE SCALE GENOMIC DNA]</scope>
    <source>
        <strain evidence="11">OVI</strain>
    </source>
</reference>
<dbReference type="InterPro" id="IPR002082">
    <property type="entry name" value="Asp_carbamoyltransf"/>
</dbReference>
<keyword evidence="12" id="KW-1185">Reference proteome</keyword>
<dbReference type="GO" id="GO:0044205">
    <property type="term" value="P:'de novo' UMP biosynthetic process"/>
    <property type="evidence" value="ECO:0007669"/>
    <property type="project" value="UniProtKB-UniPathway"/>
</dbReference>
<dbReference type="GO" id="GO:0006207">
    <property type="term" value="P:'de novo' pyrimidine nucleobase biosynthetic process"/>
    <property type="evidence" value="ECO:0007669"/>
    <property type="project" value="InterPro"/>
</dbReference>
<accession>A0A1G4I1H8</accession>
<dbReference type="AlphaFoldDB" id="A0A1G4I1H8"/>
<evidence type="ECO:0000256" key="2">
    <source>
        <dbReference type="ARBA" id="ARBA00008896"/>
    </source>
</evidence>
<dbReference type="EC" id="2.1.3.2" evidence="3"/>
<dbReference type="NCBIfam" id="NF002032">
    <property type="entry name" value="PRK00856.1"/>
    <property type="match status" value="1"/>
</dbReference>
<dbReference type="PANTHER" id="PTHR45753">
    <property type="entry name" value="ORNITHINE CARBAMOYLTRANSFERASE, MITOCHONDRIAL"/>
    <property type="match status" value="1"/>
</dbReference>
<dbReference type="Pfam" id="PF00185">
    <property type="entry name" value="OTCace"/>
    <property type="match status" value="1"/>
</dbReference>
<evidence type="ECO:0000256" key="5">
    <source>
        <dbReference type="ARBA" id="ARBA00022975"/>
    </source>
</evidence>
<dbReference type="GO" id="GO:0016597">
    <property type="term" value="F:amino acid binding"/>
    <property type="evidence" value="ECO:0007669"/>
    <property type="project" value="InterPro"/>
</dbReference>
<comment type="caution">
    <text evidence="11">The sequence shown here is derived from an EMBL/GenBank/DDBJ whole genome shotgun (WGS) entry which is preliminary data.</text>
</comment>